<dbReference type="PROSITE" id="PS51257">
    <property type="entry name" value="PROKAR_LIPOPROTEIN"/>
    <property type="match status" value="1"/>
</dbReference>
<keyword evidence="3" id="KW-1185">Reference proteome</keyword>
<evidence type="ECO:0000313" key="3">
    <source>
        <dbReference type="Proteomes" id="UP000660024"/>
    </source>
</evidence>
<organism evidence="2 3">
    <name type="scientific">Pedobacter segetis</name>
    <dbReference type="NCBI Taxonomy" id="2793069"/>
    <lineage>
        <taxon>Bacteria</taxon>
        <taxon>Pseudomonadati</taxon>
        <taxon>Bacteroidota</taxon>
        <taxon>Sphingobacteriia</taxon>
        <taxon>Sphingobacteriales</taxon>
        <taxon>Sphingobacteriaceae</taxon>
        <taxon>Pedobacter</taxon>
    </lineage>
</organism>
<sequence>MKANQLKFMVIGLLAFIIGCTNSKPSSTTQKNLDSANIKRNTDDTIQNLPSVAEKITSIKADITKMKWNLIFFSGIKNETEPFKNEKATIKFNNDGTFNAKFCNNMSGSYVIDEEKGAITLSKIIATKMLCQGNLMKAEDGLKEGTYQMDITKGRLSLNAKNRFFTFDRESTPTENPMAN</sequence>
<evidence type="ECO:0000259" key="1">
    <source>
        <dbReference type="Pfam" id="PF03724"/>
    </source>
</evidence>
<dbReference type="Gene3D" id="2.40.128.270">
    <property type="match status" value="1"/>
</dbReference>
<evidence type="ECO:0000313" key="2">
    <source>
        <dbReference type="EMBL" id="MBK0381587.1"/>
    </source>
</evidence>
<gene>
    <name evidence="2" type="ORF">I5M32_01320</name>
</gene>
<dbReference type="InterPro" id="IPR005184">
    <property type="entry name" value="DUF306_Meta_HslJ"/>
</dbReference>
<dbReference type="Proteomes" id="UP000660024">
    <property type="component" value="Unassembled WGS sequence"/>
</dbReference>
<feature type="domain" description="DUF306" evidence="1">
    <location>
        <begin position="62"/>
        <end position="162"/>
    </location>
</feature>
<dbReference type="RefSeq" id="WP_200584274.1">
    <property type="nucleotide sequence ID" value="NZ_JAEHFY010000002.1"/>
</dbReference>
<protein>
    <submittedName>
        <fullName evidence="2">META domain-containing protein</fullName>
    </submittedName>
</protein>
<accession>A0ABS1BFG0</accession>
<comment type="caution">
    <text evidence="2">The sequence shown here is derived from an EMBL/GenBank/DDBJ whole genome shotgun (WGS) entry which is preliminary data.</text>
</comment>
<proteinExistence type="predicted"/>
<dbReference type="InterPro" id="IPR053147">
    <property type="entry name" value="Hsp_HslJ-like"/>
</dbReference>
<dbReference type="InterPro" id="IPR038670">
    <property type="entry name" value="HslJ-like_sf"/>
</dbReference>
<name>A0ABS1BFG0_9SPHI</name>
<reference evidence="2 3" key="1">
    <citation type="submission" date="2020-12" db="EMBL/GenBank/DDBJ databases">
        <title>Bacterial novel species Pedobacter sp. SD-b isolated from soil.</title>
        <authorList>
            <person name="Jung H.-Y."/>
        </authorList>
    </citation>
    <scope>NUCLEOTIDE SEQUENCE [LARGE SCALE GENOMIC DNA]</scope>
    <source>
        <strain evidence="2 3">SD-b</strain>
    </source>
</reference>
<dbReference type="EMBL" id="JAEHFY010000002">
    <property type="protein sequence ID" value="MBK0381587.1"/>
    <property type="molecule type" value="Genomic_DNA"/>
</dbReference>
<dbReference type="Pfam" id="PF03724">
    <property type="entry name" value="META"/>
    <property type="match status" value="1"/>
</dbReference>
<dbReference type="PANTHER" id="PTHR35535:SF2">
    <property type="entry name" value="DUF306 DOMAIN-CONTAINING PROTEIN"/>
    <property type="match status" value="1"/>
</dbReference>
<dbReference type="PANTHER" id="PTHR35535">
    <property type="entry name" value="HEAT SHOCK PROTEIN HSLJ"/>
    <property type="match status" value="1"/>
</dbReference>